<evidence type="ECO:0000313" key="13">
    <source>
        <dbReference type="Proteomes" id="UP000594771"/>
    </source>
</evidence>
<dbReference type="GO" id="GO:0006261">
    <property type="term" value="P:DNA-templated DNA replication"/>
    <property type="evidence" value="ECO:0007669"/>
    <property type="project" value="TreeGrafter"/>
</dbReference>
<reference evidence="12 13" key="1">
    <citation type="submission" date="2020-12" db="EMBL/GenBank/DDBJ databases">
        <title>FDA dAtabase for Regulatory Grade micrObial Sequences (FDA-ARGOS): Supporting development and validation of Infectious Disease Dx tests.</title>
        <authorList>
            <person name="Sproer C."/>
            <person name="Gronow S."/>
            <person name="Severitt S."/>
            <person name="Schroder I."/>
            <person name="Tallon L."/>
            <person name="Sadzewicz L."/>
            <person name="Zhao X."/>
            <person name="Boylan J."/>
            <person name="Ott S."/>
            <person name="Bowen H."/>
            <person name="Vavikolanu K."/>
            <person name="Mehta A."/>
            <person name="Aluvathingal J."/>
            <person name="Nadendla S."/>
            <person name="Lowell S."/>
            <person name="Myers T."/>
            <person name="Yan Y."/>
            <person name="Sichtig H."/>
        </authorList>
    </citation>
    <scope>NUCLEOTIDE SEQUENCE [LARGE SCALE GENOMIC DNA]</scope>
    <source>
        <strain evidence="12 13">FDAARGOS_911</strain>
    </source>
</reference>
<evidence type="ECO:0000259" key="10">
    <source>
        <dbReference type="Pfam" id="PF21694"/>
    </source>
</evidence>
<comment type="catalytic activity">
    <reaction evidence="8">
        <text>DNA(n) + a 2'-deoxyribonucleoside 5'-triphosphate = DNA(n+1) + diphosphate</text>
        <dbReference type="Rhea" id="RHEA:22508"/>
        <dbReference type="Rhea" id="RHEA-COMP:17339"/>
        <dbReference type="Rhea" id="RHEA-COMP:17340"/>
        <dbReference type="ChEBI" id="CHEBI:33019"/>
        <dbReference type="ChEBI" id="CHEBI:61560"/>
        <dbReference type="ChEBI" id="CHEBI:173112"/>
        <dbReference type="EC" id="2.7.7.7"/>
    </reaction>
</comment>
<dbReference type="EMBL" id="CP065662">
    <property type="protein sequence ID" value="QPS01301.1"/>
    <property type="molecule type" value="Genomic_DNA"/>
</dbReference>
<dbReference type="Pfam" id="PF06144">
    <property type="entry name" value="DNA_pol3_delta"/>
    <property type="match status" value="1"/>
</dbReference>
<dbReference type="Pfam" id="PF21694">
    <property type="entry name" value="DNA_pol3_delta_C"/>
    <property type="match status" value="1"/>
</dbReference>
<protein>
    <recommendedName>
        <fullName evidence="2">DNA polymerase III subunit delta</fullName>
        <ecNumber evidence="1">2.7.7.7</ecNumber>
    </recommendedName>
</protein>
<dbReference type="KEGG" id="aun:AWM73_02040"/>
<evidence type="ECO:0000256" key="6">
    <source>
        <dbReference type="ARBA" id="ARBA00022932"/>
    </source>
</evidence>
<keyword evidence="14" id="KW-1185">Reference proteome</keyword>
<evidence type="ECO:0000313" key="14">
    <source>
        <dbReference type="Proteomes" id="UP001069145"/>
    </source>
</evidence>
<dbReference type="SUPFAM" id="SSF52540">
    <property type="entry name" value="P-loop containing nucleoside triphosphate hydrolases"/>
    <property type="match status" value="1"/>
</dbReference>
<keyword evidence="4 12" id="KW-0548">Nucleotidyltransferase</keyword>
<dbReference type="InterPro" id="IPR008921">
    <property type="entry name" value="DNA_pol3_clamp-load_cplx_C"/>
</dbReference>
<dbReference type="SUPFAM" id="SSF48019">
    <property type="entry name" value="post-AAA+ oligomerization domain-like"/>
    <property type="match status" value="1"/>
</dbReference>
<evidence type="ECO:0000256" key="1">
    <source>
        <dbReference type="ARBA" id="ARBA00012417"/>
    </source>
</evidence>
<dbReference type="GO" id="GO:0009360">
    <property type="term" value="C:DNA polymerase III complex"/>
    <property type="evidence" value="ECO:0007669"/>
    <property type="project" value="InterPro"/>
</dbReference>
<evidence type="ECO:0000313" key="12">
    <source>
        <dbReference type="EMBL" id="QPS01301.1"/>
    </source>
</evidence>
<dbReference type="EC" id="2.7.7.7" evidence="1"/>
<keyword evidence="3 12" id="KW-0808">Transferase</keyword>
<evidence type="ECO:0000256" key="3">
    <source>
        <dbReference type="ARBA" id="ARBA00022679"/>
    </source>
</evidence>
<dbReference type="InterPro" id="IPR010372">
    <property type="entry name" value="DNA_pol3_delta_N"/>
</dbReference>
<dbReference type="GeneID" id="35767912"/>
<evidence type="ECO:0000313" key="11">
    <source>
        <dbReference type="EMBL" id="MCY3054102.1"/>
    </source>
</evidence>
<dbReference type="AlphaFoldDB" id="A0A0X8FDK1"/>
<dbReference type="GO" id="GO:0003677">
    <property type="term" value="F:DNA binding"/>
    <property type="evidence" value="ECO:0007669"/>
    <property type="project" value="InterPro"/>
</dbReference>
<dbReference type="InterPro" id="IPR005790">
    <property type="entry name" value="DNA_polIII_delta"/>
</dbReference>
<evidence type="ECO:0000256" key="4">
    <source>
        <dbReference type="ARBA" id="ARBA00022695"/>
    </source>
</evidence>
<keyword evidence="5" id="KW-0235">DNA replication</keyword>
<dbReference type="Gene3D" id="3.40.50.300">
    <property type="entry name" value="P-loop containing nucleotide triphosphate hydrolases"/>
    <property type="match status" value="1"/>
</dbReference>
<reference evidence="11" key="2">
    <citation type="submission" date="2022-09" db="EMBL/GenBank/DDBJ databases">
        <title>Aerococcus urinae taxonomy study.</title>
        <authorList>
            <person name="Christensen J."/>
            <person name="Senneby E."/>
        </authorList>
    </citation>
    <scope>NUCLEOTIDE SEQUENCE</scope>
    <source>
        <strain evidence="11">NLD-066-U95</strain>
    </source>
</reference>
<feature type="domain" description="DNA polymerase III delta subunit-like C-terminal" evidence="10">
    <location>
        <begin position="217"/>
        <end position="337"/>
    </location>
</feature>
<organism evidence="12 13">
    <name type="scientific">Aerococcus urinae</name>
    <dbReference type="NCBI Taxonomy" id="1376"/>
    <lineage>
        <taxon>Bacteria</taxon>
        <taxon>Bacillati</taxon>
        <taxon>Bacillota</taxon>
        <taxon>Bacilli</taxon>
        <taxon>Lactobacillales</taxon>
        <taxon>Aerococcaceae</taxon>
        <taxon>Aerococcus</taxon>
    </lineage>
</organism>
<feature type="domain" description="DNA polymerase III delta N-terminal" evidence="9">
    <location>
        <begin position="19"/>
        <end position="144"/>
    </location>
</feature>
<dbReference type="Gene3D" id="1.20.272.10">
    <property type="match status" value="1"/>
</dbReference>
<evidence type="ECO:0000256" key="7">
    <source>
        <dbReference type="ARBA" id="ARBA00034754"/>
    </source>
</evidence>
<sequence>MTFQSTIQKIKAGQVDPIYLLLGEEKFLIQEFENQLSRAVIGDQEAVSDFNFVRLDLEEHSLEEALVEANTISFFSEPKIIWLTNPVFLSTEKGKKEENTQALLDYLAEPAPDVTLVFVCDFEKLDGRKKVVKQIKKAANLVDVSLADESTTTNYIKDYVRNAGYLMDRSVLQLFLERTNYQLSSAMNELEKLFLFVGQEDRITKHDVETVVSPSLDNNIFHLTDYVMAHRLEAALDLYRTLIQEKHQPIAILALLEANFRLFSQIALLSRTGYDQGAIAKSLGAHPYRVKMSMKQMRSYDGKQLLAAYQDLVELDYEIKSGQVDPNLGIEWFILRFAA</sequence>
<keyword evidence="6" id="KW-0239">DNA-directed DNA polymerase</keyword>
<dbReference type="Proteomes" id="UP000594771">
    <property type="component" value="Chromosome"/>
</dbReference>
<gene>
    <name evidence="12" type="primary">holA</name>
    <name evidence="12" type="ORF">I6G68_08010</name>
    <name evidence="11" type="ORF">ODY43_08930</name>
</gene>
<evidence type="ECO:0000256" key="8">
    <source>
        <dbReference type="ARBA" id="ARBA00049244"/>
    </source>
</evidence>
<dbReference type="Gene3D" id="1.10.8.60">
    <property type="match status" value="1"/>
</dbReference>
<name>A0A0X8FDK1_9LACT</name>
<dbReference type="PANTHER" id="PTHR34388">
    <property type="entry name" value="DNA POLYMERASE III SUBUNIT DELTA"/>
    <property type="match status" value="1"/>
</dbReference>
<accession>A0A0X8FDK1</accession>
<dbReference type="EMBL" id="JAOTML010000014">
    <property type="protein sequence ID" value="MCY3054102.1"/>
    <property type="molecule type" value="Genomic_DNA"/>
</dbReference>
<dbReference type="NCBIfam" id="TIGR01128">
    <property type="entry name" value="holA"/>
    <property type="match status" value="1"/>
</dbReference>
<proteinExistence type="inferred from homology"/>
<evidence type="ECO:0000256" key="5">
    <source>
        <dbReference type="ARBA" id="ARBA00022705"/>
    </source>
</evidence>
<dbReference type="RefSeq" id="WP_060777861.1">
    <property type="nucleotide sequence ID" value="NZ_CAJHLF010000001.1"/>
</dbReference>
<dbReference type="InterPro" id="IPR027417">
    <property type="entry name" value="P-loop_NTPase"/>
</dbReference>
<dbReference type="InterPro" id="IPR048466">
    <property type="entry name" value="DNA_pol3_delta-like_C"/>
</dbReference>
<evidence type="ECO:0000259" key="9">
    <source>
        <dbReference type="Pfam" id="PF06144"/>
    </source>
</evidence>
<evidence type="ECO:0000256" key="2">
    <source>
        <dbReference type="ARBA" id="ARBA00017703"/>
    </source>
</evidence>
<dbReference type="GO" id="GO:0003887">
    <property type="term" value="F:DNA-directed DNA polymerase activity"/>
    <property type="evidence" value="ECO:0007669"/>
    <property type="project" value="UniProtKB-KW"/>
</dbReference>
<dbReference type="Proteomes" id="UP001069145">
    <property type="component" value="Unassembled WGS sequence"/>
</dbReference>
<dbReference type="PANTHER" id="PTHR34388:SF1">
    <property type="entry name" value="DNA POLYMERASE III SUBUNIT DELTA"/>
    <property type="match status" value="1"/>
</dbReference>
<comment type="similarity">
    <text evidence="7">Belongs to the DNA polymerase HolA subunit family.</text>
</comment>
<dbReference type="OrthoDB" id="9775929at2"/>